<dbReference type="InterPro" id="IPR043519">
    <property type="entry name" value="NT_sf"/>
</dbReference>
<evidence type="ECO:0000313" key="2">
    <source>
        <dbReference type="Proteomes" id="UP000326354"/>
    </source>
</evidence>
<dbReference type="PANTHER" id="PTHR34822">
    <property type="entry name" value="GRPB DOMAIN PROTEIN (AFU_ORTHOLOGUE AFUA_1G01530)"/>
    <property type="match status" value="1"/>
</dbReference>
<name>A0A5S9IRF4_UABAM</name>
<dbReference type="EMBL" id="AP019860">
    <property type="protein sequence ID" value="BBM86748.1"/>
    <property type="molecule type" value="Genomic_DNA"/>
</dbReference>
<dbReference type="RefSeq" id="WP_151970791.1">
    <property type="nucleotide sequence ID" value="NZ_AP019860.1"/>
</dbReference>
<dbReference type="Proteomes" id="UP000326354">
    <property type="component" value="Chromosome"/>
</dbReference>
<proteinExistence type="predicted"/>
<dbReference type="Gene3D" id="3.30.460.10">
    <property type="entry name" value="Beta Polymerase, domain 2"/>
    <property type="match status" value="1"/>
</dbReference>
<evidence type="ECO:0000313" key="1">
    <source>
        <dbReference type="EMBL" id="BBM86748.1"/>
    </source>
</evidence>
<gene>
    <name evidence="1" type="ORF">UABAM_05135</name>
</gene>
<dbReference type="Pfam" id="PF04229">
    <property type="entry name" value="GrpB"/>
    <property type="match status" value="1"/>
</dbReference>
<dbReference type="SUPFAM" id="SSF81301">
    <property type="entry name" value="Nucleotidyltransferase"/>
    <property type="match status" value="1"/>
</dbReference>
<keyword evidence="2" id="KW-1185">Reference proteome</keyword>
<protein>
    <submittedName>
        <fullName evidence="1">UPF0157 protein YqkA</fullName>
    </submittedName>
</protein>
<dbReference type="AlphaFoldDB" id="A0A5S9IRF4"/>
<dbReference type="InterPro" id="IPR007344">
    <property type="entry name" value="GrpB/CoaE"/>
</dbReference>
<dbReference type="OrthoDB" id="9799092at2"/>
<accession>A0A5S9IRF4</accession>
<dbReference type="PANTHER" id="PTHR34822:SF1">
    <property type="entry name" value="GRPB FAMILY PROTEIN"/>
    <property type="match status" value="1"/>
</dbReference>
<reference evidence="1 2" key="1">
    <citation type="submission" date="2019-08" db="EMBL/GenBank/DDBJ databases">
        <title>Complete genome sequence of Candidatus Uab amorphum.</title>
        <authorList>
            <person name="Shiratori T."/>
            <person name="Suzuki S."/>
            <person name="Kakizawa Y."/>
            <person name="Ishida K."/>
        </authorList>
    </citation>
    <scope>NUCLEOTIDE SEQUENCE [LARGE SCALE GENOMIC DNA]</scope>
    <source>
        <strain evidence="1 2">SRT547</strain>
    </source>
</reference>
<dbReference type="KEGG" id="uam:UABAM_05135"/>
<organism evidence="1 2">
    <name type="scientific">Uabimicrobium amorphum</name>
    <dbReference type="NCBI Taxonomy" id="2596890"/>
    <lineage>
        <taxon>Bacteria</taxon>
        <taxon>Pseudomonadati</taxon>
        <taxon>Planctomycetota</taxon>
        <taxon>Candidatus Uabimicrobiia</taxon>
        <taxon>Candidatus Uabimicrobiales</taxon>
        <taxon>Candidatus Uabimicrobiaceae</taxon>
        <taxon>Candidatus Uabimicrobium</taxon>
    </lineage>
</organism>
<sequence>MKRTIKIVDYNPNWPQEFAKIAQDLRQILPKAIRIDHIGSTSVPNLGAKDIIDIQVTVRELDPQILETLRKNDYQIREHIQKDCLTGFTGNACEMRKFLTLEKKGQRRANIHIRKEGALNQKYALLFRDYLRSCTTTRDAYLQIKKQLASIYPHDIDGYLDIKDPVMDIIFRAAQLWAQNKV</sequence>